<accession>A0ABU6H0B7</accession>
<name>A0ABU6H0B7_9BACI</name>
<gene>
    <name evidence="2" type="ORF">P8828_00090</name>
</gene>
<dbReference type="Gene3D" id="1.10.101.10">
    <property type="entry name" value="PGBD-like superfamily/PGBD"/>
    <property type="match status" value="1"/>
</dbReference>
<dbReference type="InterPro" id="IPR036366">
    <property type="entry name" value="PGBDSf"/>
</dbReference>
<evidence type="ECO:0000313" key="2">
    <source>
        <dbReference type="EMBL" id="MEC0483262.1"/>
    </source>
</evidence>
<evidence type="ECO:0000313" key="3">
    <source>
        <dbReference type="Proteomes" id="UP001341297"/>
    </source>
</evidence>
<dbReference type="SUPFAM" id="SSF47090">
    <property type="entry name" value="PGBD-like"/>
    <property type="match status" value="1"/>
</dbReference>
<sequence>MKKGSSGSQVKALQKRLIAAGFSVSKYGADGSYGNETMQAVKSLQKKAGITADGIYGPATEKALAAIEAKKKKSSSTRGLSFYKF</sequence>
<dbReference type="EMBL" id="JARRTL010000002">
    <property type="protein sequence ID" value="MEC0483262.1"/>
    <property type="molecule type" value="Genomic_DNA"/>
</dbReference>
<proteinExistence type="predicted"/>
<evidence type="ECO:0000259" key="1">
    <source>
        <dbReference type="Pfam" id="PF01471"/>
    </source>
</evidence>
<reference evidence="2 3" key="1">
    <citation type="submission" date="2023-03" db="EMBL/GenBank/DDBJ databases">
        <title>Agriculturally important microbes genome sequencing.</title>
        <authorList>
            <person name="Dunlap C."/>
        </authorList>
    </citation>
    <scope>NUCLEOTIDE SEQUENCE [LARGE SCALE GENOMIC DNA]</scope>
    <source>
        <strain evidence="2 3">CBP-3203</strain>
    </source>
</reference>
<feature type="domain" description="Peptidoglycan binding-like" evidence="1">
    <location>
        <begin position="6"/>
        <end position="64"/>
    </location>
</feature>
<dbReference type="InterPro" id="IPR002477">
    <property type="entry name" value="Peptidoglycan-bd-like"/>
</dbReference>
<comment type="caution">
    <text evidence="2">The sequence shown here is derived from an EMBL/GenBank/DDBJ whole genome shotgun (WGS) entry which is preliminary data.</text>
</comment>
<dbReference type="Pfam" id="PF01471">
    <property type="entry name" value="PG_binding_1"/>
    <property type="match status" value="1"/>
</dbReference>
<dbReference type="Proteomes" id="UP001341297">
    <property type="component" value="Unassembled WGS sequence"/>
</dbReference>
<organism evidence="2 3">
    <name type="scientific">Bacillus glycinifermentans</name>
    <dbReference type="NCBI Taxonomy" id="1664069"/>
    <lineage>
        <taxon>Bacteria</taxon>
        <taxon>Bacillati</taxon>
        <taxon>Bacillota</taxon>
        <taxon>Bacilli</taxon>
        <taxon>Bacillales</taxon>
        <taxon>Bacillaceae</taxon>
        <taxon>Bacillus</taxon>
    </lineage>
</organism>
<keyword evidence="3" id="KW-1185">Reference proteome</keyword>
<dbReference type="InterPro" id="IPR036365">
    <property type="entry name" value="PGBD-like_sf"/>
</dbReference>
<protein>
    <submittedName>
        <fullName evidence="2">Peptidoglycan-binding domain-containing protein</fullName>
    </submittedName>
</protein>